<dbReference type="GO" id="GO:0005886">
    <property type="term" value="C:plasma membrane"/>
    <property type="evidence" value="ECO:0007669"/>
    <property type="project" value="TreeGrafter"/>
</dbReference>
<protein>
    <submittedName>
        <fullName evidence="16">Uncharacterized protein</fullName>
    </submittedName>
</protein>
<accession>A0A915JT41</accession>
<evidence type="ECO:0000256" key="8">
    <source>
        <dbReference type="ARBA" id="ARBA00023065"/>
    </source>
</evidence>
<evidence type="ECO:0000256" key="6">
    <source>
        <dbReference type="ARBA" id="ARBA00022989"/>
    </source>
</evidence>
<reference evidence="16" key="1">
    <citation type="submission" date="2022-11" db="UniProtKB">
        <authorList>
            <consortium name="WormBaseParasite"/>
        </authorList>
    </citation>
    <scope>IDENTIFICATION</scope>
</reference>
<keyword evidence="9 14" id="KW-0472">Membrane</keyword>
<dbReference type="WBParaSite" id="nRc.2.0.1.t29283-RA">
    <property type="protein sequence ID" value="nRc.2.0.1.t29283-RA"/>
    <property type="gene ID" value="nRc.2.0.1.g29283"/>
</dbReference>
<keyword evidence="5 13" id="KW-0812">Transmembrane</keyword>
<evidence type="ECO:0000256" key="4">
    <source>
        <dbReference type="ARBA" id="ARBA00022461"/>
    </source>
</evidence>
<evidence type="ECO:0000256" key="14">
    <source>
        <dbReference type="SAM" id="Phobius"/>
    </source>
</evidence>
<dbReference type="PANTHER" id="PTHR11690">
    <property type="entry name" value="AMILORIDE-SENSITIVE SODIUM CHANNEL-RELATED"/>
    <property type="match status" value="1"/>
</dbReference>
<keyword evidence="11 13" id="KW-0739">Sodium transport</keyword>
<evidence type="ECO:0000256" key="10">
    <source>
        <dbReference type="ARBA" id="ARBA00023180"/>
    </source>
</evidence>
<evidence type="ECO:0000256" key="1">
    <source>
        <dbReference type="ARBA" id="ARBA00004141"/>
    </source>
</evidence>
<dbReference type="Proteomes" id="UP000887565">
    <property type="component" value="Unplaced"/>
</dbReference>
<dbReference type="PRINTS" id="PR01078">
    <property type="entry name" value="AMINACHANNEL"/>
</dbReference>
<dbReference type="InterPro" id="IPR001873">
    <property type="entry name" value="ENaC"/>
</dbReference>
<evidence type="ECO:0000256" key="2">
    <source>
        <dbReference type="ARBA" id="ARBA00007193"/>
    </source>
</evidence>
<sequence length="588" mass="68229">MMQRVKPFFVRQIHYLCHTSSEDVLNLHNDKQLGFLIKLVQQSRKRFSLQAESHVCPDDKFATENSNNGKYACMYYDIVGENSLLLYILRESGVTWKSFEFSSMGWIKAVFRHFSVWTSASGLPHVAKSSNKCTCLFWTSALIVCVVMFIYQMTCLIMNYLDYPVTVDTKLKFQELIFPVVTVCNLSPFKLSKVKNDEILSLIETYKASIGEDFTKDDPKWNLKVNTNDTPMEIQTRAKTKLNYITARMTDEEIKTFGTTLDDFIMSCTYNELECDKNYFVQCLSFKTKALDFCDILPILKQEVDGFELRTLSNRLGYPYSQCVDESVGSYSVEHCYRQCFQDFIVHTCGCGDPRFPLKDNQTYCGIDKFTTGLFTLHSQQIDTFRNLKERFIGENSKIRMRPYECTQSNNTFNGNLTECLAWYSENTLMVEVYYERLNYQLFNENPAYPIISLISDFGGQIGLWIGFSVITMIECLFIPFMLIRSFTNKDEKRAGSARPKTNESLITSKLEEEEDNMFDHFHAERDLNPKQRVSVAPRYSIHRQSEIFRVPHVTHTDNKRLDFISINAKKKGWKEVTDMFAADSGCK</sequence>
<keyword evidence="8 13" id="KW-0406">Ion transport</keyword>
<dbReference type="PROSITE" id="PS01206">
    <property type="entry name" value="ASC"/>
    <property type="match status" value="1"/>
</dbReference>
<evidence type="ECO:0000256" key="3">
    <source>
        <dbReference type="ARBA" id="ARBA00022448"/>
    </source>
</evidence>
<keyword evidence="15" id="KW-1185">Reference proteome</keyword>
<proteinExistence type="inferred from homology"/>
<evidence type="ECO:0000256" key="12">
    <source>
        <dbReference type="ARBA" id="ARBA00023303"/>
    </source>
</evidence>
<evidence type="ECO:0000313" key="15">
    <source>
        <dbReference type="Proteomes" id="UP000887565"/>
    </source>
</evidence>
<dbReference type="PANTHER" id="PTHR11690:SF248">
    <property type="entry name" value="PICKPOCKET 17, ISOFORM A"/>
    <property type="match status" value="1"/>
</dbReference>
<keyword evidence="12 13" id="KW-0407">Ion channel</keyword>
<feature type="transmembrane region" description="Helical" evidence="14">
    <location>
        <begin position="135"/>
        <end position="161"/>
    </location>
</feature>
<evidence type="ECO:0000256" key="9">
    <source>
        <dbReference type="ARBA" id="ARBA00023136"/>
    </source>
</evidence>
<evidence type="ECO:0000256" key="13">
    <source>
        <dbReference type="RuleBase" id="RU000679"/>
    </source>
</evidence>
<organism evidence="15 16">
    <name type="scientific">Romanomermis culicivorax</name>
    <name type="common">Nematode worm</name>
    <dbReference type="NCBI Taxonomy" id="13658"/>
    <lineage>
        <taxon>Eukaryota</taxon>
        <taxon>Metazoa</taxon>
        <taxon>Ecdysozoa</taxon>
        <taxon>Nematoda</taxon>
        <taxon>Enoplea</taxon>
        <taxon>Dorylaimia</taxon>
        <taxon>Mermithida</taxon>
        <taxon>Mermithoidea</taxon>
        <taxon>Mermithidae</taxon>
        <taxon>Romanomermis</taxon>
    </lineage>
</organism>
<comment type="subcellular location">
    <subcellularLocation>
        <location evidence="1">Membrane</location>
        <topology evidence="1">Multi-pass membrane protein</topology>
    </subcellularLocation>
</comment>
<evidence type="ECO:0000256" key="11">
    <source>
        <dbReference type="ARBA" id="ARBA00023201"/>
    </source>
</evidence>
<keyword evidence="4 13" id="KW-0894">Sodium channel</keyword>
<dbReference type="OMA" id="IVTSHIT"/>
<keyword evidence="6 14" id="KW-1133">Transmembrane helix</keyword>
<keyword evidence="10" id="KW-0325">Glycoprotein</keyword>
<comment type="similarity">
    <text evidence="2 13">Belongs to the amiloride-sensitive sodium channel (TC 1.A.6) family.</text>
</comment>
<dbReference type="Gene3D" id="1.10.287.770">
    <property type="entry name" value="YojJ-like"/>
    <property type="match status" value="1"/>
</dbReference>
<keyword evidence="3 13" id="KW-0813">Transport</keyword>
<dbReference type="GO" id="GO:0015280">
    <property type="term" value="F:ligand-gated sodium channel activity"/>
    <property type="evidence" value="ECO:0007669"/>
    <property type="project" value="TreeGrafter"/>
</dbReference>
<evidence type="ECO:0000256" key="5">
    <source>
        <dbReference type="ARBA" id="ARBA00022692"/>
    </source>
</evidence>
<dbReference type="AlphaFoldDB" id="A0A915JT41"/>
<evidence type="ECO:0000313" key="16">
    <source>
        <dbReference type="WBParaSite" id="nRc.2.0.1.t29283-RA"/>
    </source>
</evidence>
<dbReference type="InterPro" id="IPR020903">
    <property type="entry name" value="ENaC_CS"/>
</dbReference>
<dbReference type="Gene3D" id="1.10.287.820">
    <property type="entry name" value="Acid-sensing ion channel domain"/>
    <property type="match status" value="1"/>
</dbReference>
<name>A0A915JT41_ROMCU</name>
<keyword evidence="7" id="KW-0915">Sodium</keyword>
<feature type="transmembrane region" description="Helical" evidence="14">
    <location>
        <begin position="462"/>
        <end position="484"/>
    </location>
</feature>
<evidence type="ECO:0000256" key="7">
    <source>
        <dbReference type="ARBA" id="ARBA00023053"/>
    </source>
</evidence>
<dbReference type="Pfam" id="PF00858">
    <property type="entry name" value="ASC"/>
    <property type="match status" value="2"/>
</dbReference>